<evidence type="ECO:0000313" key="1">
    <source>
        <dbReference type="EMBL" id="MDH6065679.1"/>
    </source>
</evidence>
<dbReference type="RefSeq" id="WP_280649579.1">
    <property type="nucleotide sequence ID" value="NZ_JANQDL010000120.1"/>
</dbReference>
<protein>
    <submittedName>
        <fullName evidence="1">Heterocyst frequency control protein PatD</fullName>
    </submittedName>
</protein>
<accession>A0AA43H1R6</accession>
<dbReference type="EMBL" id="JANQDL010000120">
    <property type="protein sequence ID" value="MDH6065679.1"/>
    <property type="molecule type" value="Genomic_DNA"/>
</dbReference>
<reference evidence="1 2" key="1">
    <citation type="journal article" date="2023" name="J. Phycol.">
        <title>Chrysosporum ovalisporum is synonymous with the true-branching cyanobacterium Umezakia natans (Nostocales/Aphanizomenonaceae).</title>
        <authorList>
            <person name="McGregor G.B."/>
            <person name="Sendall B.C."/>
            <person name="Niiyama Y."/>
            <person name="Tuji A."/>
            <person name="Willis A."/>
        </authorList>
    </citation>
    <scope>NUCLEOTIDE SEQUENCE [LARGE SCALE GENOMIC DNA]</scope>
    <source>
        <strain evidence="1 2">FSS-62</strain>
    </source>
</reference>
<dbReference type="NCBIfam" id="NF037954">
    <property type="entry name" value="het_cyst_PatD"/>
    <property type="match status" value="1"/>
</dbReference>
<evidence type="ECO:0000313" key="2">
    <source>
        <dbReference type="Proteomes" id="UP001159370"/>
    </source>
</evidence>
<dbReference type="InterPro" id="IPR047810">
    <property type="entry name" value="PatD-like"/>
</dbReference>
<proteinExistence type="predicted"/>
<organism evidence="1 2">
    <name type="scientific">Umezakia ovalisporum FSS-62</name>
    <dbReference type="NCBI Taxonomy" id="2971776"/>
    <lineage>
        <taxon>Bacteria</taxon>
        <taxon>Bacillati</taxon>
        <taxon>Cyanobacteriota</taxon>
        <taxon>Cyanophyceae</taxon>
        <taxon>Nostocales</taxon>
        <taxon>Nodulariaceae</taxon>
        <taxon>Umezakia</taxon>
    </lineage>
</organism>
<comment type="caution">
    <text evidence="1">The sequence shown here is derived from an EMBL/GenBank/DDBJ whole genome shotgun (WGS) entry which is preliminary data.</text>
</comment>
<dbReference type="AlphaFoldDB" id="A0AA43H1R6"/>
<gene>
    <name evidence="1" type="primary">patD</name>
    <name evidence="1" type="ORF">NWP23_18380</name>
</gene>
<dbReference type="Proteomes" id="UP001159370">
    <property type="component" value="Unassembled WGS sequence"/>
</dbReference>
<sequence>MCLNLEKYQALATLLEQLHFDLNTTAVNTPELRKAVAFLQQFFREQIVPLPDVSSRIQSYQTEISKHLRLLEIDVMFLQGSRQASTAKQRLKTISHRLTTLIQYCQGILEEEPKNEK</sequence>
<name>A0AA43H1R6_9CYAN</name>
<dbReference type="GeneID" id="83684021"/>